<sequence>MHIAAKHRGLATTQRYTAIYQDDVLRHYGAFIARRRAERSSEEYRQPPDAEWAEFEQHFTRRRVELGTCACPYGTPCRHEHAWLRCPMLRPGPDQRVRLAEIITNLHERTKEATDRGWLGEIEGLEVSLTGALQKMEHRRTRTLVPLNLGATRTT</sequence>
<gene>
    <name evidence="1" type="ORF">F8566_22270</name>
</gene>
<keyword evidence="2" id="KW-1185">Reference proteome</keyword>
<evidence type="ECO:0000313" key="1">
    <source>
        <dbReference type="EMBL" id="KAB2346921.1"/>
    </source>
</evidence>
<evidence type="ECO:0000313" key="2">
    <source>
        <dbReference type="Proteomes" id="UP000468735"/>
    </source>
</evidence>
<dbReference type="Proteomes" id="UP000468735">
    <property type="component" value="Unassembled WGS sequence"/>
</dbReference>
<accession>A0A6H9YYH2</accession>
<protein>
    <submittedName>
        <fullName evidence="1">Uncharacterized protein</fullName>
    </submittedName>
</protein>
<proteinExistence type="predicted"/>
<dbReference type="OrthoDB" id="3522542at2"/>
<name>A0A6H9YYH2_9ACTN</name>
<dbReference type="AlphaFoldDB" id="A0A6H9YYH2"/>
<dbReference type="EMBL" id="WBMT01000010">
    <property type="protein sequence ID" value="KAB2346921.1"/>
    <property type="molecule type" value="Genomic_DNA"/>
</dbReference>
<comment type="caution">
    <text evidence="1">The sequence shown here is derived from an EMBL/GenBank/DDBJ whole genome shotgun (WGS) entry which is preliminary data.</text>
</comment>
<reference evidence="1 2" key="1">
    <citation type="submission" date="2019-09" db="EMBL/GenBank/DDBJ databases">
        <title>Actinomadura physcomitrii sp. nov., a novel actinomycete isolated from moss [Physcomitrium sphaericum (Ludw) Fuernr].</title>
        <authorList>
            <person name="Zhuang X."/>
            <person name="Liu C."/>
        </authorList>
    </citation>
    <scope>NUCLEOTIDE SEQUENCE [LARGE SCALE GENOMIC DNA]</scope>
    <source>
        <strain evidence="1 2">HMC1</strain>
    </source>
</reference>
<organism evidence="1 2">
    <name type="scientific">Actinomadura rudentiformis</name>
    <dbReference type="NCBI Taxonomy" id="359158"/>
    <lineage>
        <taxon>Bacteria</taxon>
        <taxon>Bacillati</taxon>
        <taxon>Actinomycetota</taxon>
        <taxon>Actinomycetes</taxon>
        <taxon>Streptosporangiales</taxon>
        <taxon>Thermomonosporaceae</taxon>
        <taxon>Actinomadura</taxon>
    </lineage>
</organism>